<dbReference type="Pfam" id="PF00550">
    <property type="entry name" value="PP-binding"/>
    <property type="match status" value="1"/>
</dbReference>
<dbReference type="SMART" id="SM00823">
    <property type="entry name" value="PKS_PP"/>
    <property type="match status" value="1"/>
</dbReference>
<evidence type="ECO:0000313" key="5">
    <source>
        <dbReference type="Proteomes" id="UP000587462"/>
    </source>
</evidence>
<dbReference type="InterPro" id="IPR036736">
    <property type="entry name" value="ACP-like_sf"/>
</dbReference>
<dbReference type="PROSITE" id="PS50075">
    <property type="entry name" value="CARRIER"/>
    <property type="match status" value="1"/>
</dbReference>
<keyword evidence="2" id="KW-0597">Phosphoprotein</keyword>
<name>A0A7Y7E9S1_STRMO</name>
<dbReference type="Gene3D" id="1.10.1200.10">
    <property type="entry name" value="ACP-like"/>
    <property type="match status" value="1"/>
</dbReference>
<dbReference type="InterPro" id="IPR009081">
    <property type="entry name" value="PP-bd_ACP"/>
</dbReference>
<dbReference type="InterPro" id="IPR020806">
    <property type="entry name" value="PKS_PP-bd"/>
</dbReference>
<dbReference type="AlphaFoldDB" id="A0A7Y7E9S1"/>
<protein>
    <submittedName>
        <fullName evidence="4">Acyl carrier protein</fullName>
    </submittedName>
</protein>
<proteinExistence type="predicted"/>
<dbReference type="RefSeq" id="WP_171085974.1">
    <property type="nucleotide sequence ID" value="NZ_BNBU01000006.1"/>
</dbReference>
<accession>A0A7Y7E9S1</accession>
<sequence>MHTVYDHLVTVLTGKFEVGPEEIRPEVTLDELGLDSLAVTELLITLQDRWGVPLEPDDSAAGQSLRQLADAVQAHLAAAGQGSAGPGALP</sequence>
<dbReference type="SUPFAM" id="SSF47336">
    <property type="entry name" value="ACP-like"/>
    <property type="match status" value="1"/>
</dbReference>
<organism evidence="4 5">
    <name type="scientific">Streptomyces morookaense</name>
    <name type="common">Streptoverticillium morookaense</name>
    <dbReference type="NCBI Taxonomy" id="1970"/>
    <lineage>
        <taxon>Bacteria</taxon>
        <taxon>Bacillati</taxon>
        <taxon>Actinomycetota</taxon>
        <taxon>Actinomycetes</taxon>
        <taxon>Kitasatosporales</taxon>
        <taxon>Streptomycetaceae</taxon>
        <taxon>Streptomyces</taxon>
    </lineage>
</organism>
<dbReference type="EMBL" id="JABBXF010000077">
    <property type="protein sequence ID" value="NVK81333.1"/>
    <property type="molecule type" value="Genomic_DNA"/>
</dbReference>
<reference evidence="4 5" key="1">
    <citation type="submission" date="2020-04" db="EMBL/GenBank/DDBJ databases">
        <title>Draft Genome Sequence of Streptomyces morookaense DSM 40503, an 8-azaguanine-producing strain.</title>
        <authorList>
            <person name="Qi J."/>
            <person name="Gao J.-M."/>
        </authorList>
    </citation>
    <scope>NUCLEOTIDE SEQUENCE [LARGE SCALE GENOMIC DNA]</scope>
    <source>
        <strain evidence="4 5">DSM 40503</strain>
    </source>
</reference>
<keyword evidence="5" id="KW-1185">Reference proteome</keyword>
<evidence type="ECO:0000256" key="1">
    <source>
        <dbReference type="ARBA" id="ARBA00022450"/>
    </source>
</evidence>
<keyword evidence="1" id="KW-0596">Phosphopantetheine</keyword>
<comment type="caution">
    <text evidence="4">The sequence shown here is derived from an EMBL/GenBank/DDBJ whole genome shotgun (WGS) entry which is preliminary data.</text>
</comment>
<evidence type="ECO:0000313" key="4">
    <source>
        <dbReference type="EMBL" id="NVK81333.1"/>
    </source>
</evidence>
<dbReference type="Proteomes" id="UP000587462">
    <property type="component" value="Unassembled WGS sequence"/>
</dbReference>
<dbReference type="GO" id="GO:0031177">
    <property type="term" value="F:phosphopantetheine binding"/>
    <property type="evidence" value="ECO:0007669"/>
    <property type="project" value="InterPro"/>
</dbReference>
<feature type="domain" description="Carrier" evidence="3">
    <location>
        <begin position="1"/>
        <end position="76"/>
    </location>
</feature>
<gene>
    <name evidence="4" type="ORF">HG542_27285</name>
</gene>
<evidence type="ECO:0000256" key="2">
    <source>
        <dbReference type="ARBA" id="ARBA00022553"/>
    </source>
</evidence>
<evidence type="ECO:0000259" key="3">
    <source>
        <dbReference type="PROSITE" id="PS50075"/>
    </source>
</evidence>
<dbReference type="GO" id="GO:0017000">
    <property type="term" value="P:antibiotic biosynthetic process"/>
    <property type="evidence" value="ECO:0007669"/>
    <property type="project" value="UniProtKB-ARBA"/>
</dbReference>